<gene>
    <name evidence="1" type="ORF">I593_03510</name>
</gene>
<reference evidence="1 2" key="1">
    <citation type="submission" date="2013-03" db="EMBL/GenBank/DDBJ databases">
        <title>The Genome Sequence of Acinetobacter tandoii CIP 107469.</title>
        <authorList>
            <consortium name="The Broad Institute Genome Sequencing Platform"/>
            <consortium name="The Broad Institute Genome Sequencing Center for Infectious Disease"/>
            <person name="Cerqueira G."/>
            <person name="Feldgarden M."/>
            <person name="Courvalin P."/>
            <person name="Perichon B."/>
            <person name="Grillot-Courvalin C."/>
            <person name="Clermont D."/>
            <person name="Rocha E."/>
            <person name="Yoon E.-J."/>
            <person name="Nemec A."/>
            <person name="Walker B."/>
            <person name="Young S.K."/>
            <person name="Zeng Q."/>
            <person name="Gargeya S."/>
            <person name="Fitzgerald M."/>
            <person name="Haas B."/>
            <person name="Abouelleil A."/>
            <person name="Alvarado L."/>
            <person name="Arachchi H.M."/>
            <person name="Berlin A.M."/>
            <person name="Chapman S.B."/>
            <person name="Dewar J."/>
            <person name="Goldberg J."/>
            <person name="Griggs A."/>
            <person name="Gujja S."/>
            <person name="Hansen M."/>
            <person name="Howarth C."/>
            <person name="Imamovic A."/>
            <person name="Larimer J."/>
            <person name="McCowan C."/>
            <person name="Murphy C."/>
            <person name="Neiman D."/>
            <person name="Pearson M."/>
            <person name="Priest M."/>
            <person name="Roberts A."/>
            <person name="Saif S."/>
            <person name="Shea T."/>
            <person name="Sisk P."/>
            <person name="Sykes S."/>
            <person name="Wortman J."/>
            <person name="Nusbaum C."/>
            <person name="Birren B."/>
        </authorList>
    </citation>
    <scope>NUCLEOTIDE SEQUENCE [LARGE SCALE GENOMIC DNA]</scope>
    <source>
        <strain evidence="1 2">CIP 107469</strain>
    </source>
</reference>
<dbReference type="EMBL" id="AQFM01000044">
    <property type="protein sequence ID" value="EOR04425.1"/>
    <property type="molecule type" value="Genomic_DNA"/>
</dbReference>
<proteinExistence type="predicted"/>
<dbReference type="OrthoDB" id="2082416at2"/>
<evidence type="ECO:0000313" key="1">
    <source>
        <dbReference type="EMBL" id="EOR04425.1"/>
    </source>
</evidence>
<dbReference type="RefSeq" id="WP_016168506.1">
    <property type="nucleotide sequence ID" value="NZ_JHZG01000016.1"/>
</dbReference>
<name>R9AQU8_9GAMM</name>
<keyword evidence="2" id="KW-1185">Reference proteome</keyword>
<sequence>MATSVIKAFDDFMKETVNLDQSRVATARNSRNWLLDRIASFPENDLSFPILHNEYNLNYGSFERKTKTRPLDDIDMMIGIKADGCTYIETNVNDVKIYFPDHYNGRLNAFRHTTYGKESTLSSTRVVNKFIKNLCEIDQYSKAEIKRTGEAATLKLISYEWNFDLLPCFMTTSESDGRSYYLIPNGNGDWKKTDPRKDRARLSSINQSCNGYVLNVIRAFKYWNQRPYQTRLPSYLLETMISDYYQNEIHYSRSSQVSKYVDMEFIKVLEYLIDNIYLTVHDPKDITYNINDLNFEHQQSMRTRFSVTLEKARLARQYESDTKPKESIKKWREIFGDDFPEYTGT</sequence>
<dbReference type="Gene3D" id="3.30.460.90">
    <property type="match status" value="1"/>
</dbReference>
<evidence type="ECO:0000313" key="2">
    <source>
        <dbReference type="Proteomes" id="UP000016201"/>
    </source>
</evidence>
<comment type="caution">
    <text evidence="1">The sequence shown here is derived from an EMBL/GenBank/DDBJ whole genome shotgun (WGS) entry which is preliminary data.</text>
</comment>
<protein>
    <recommendedName>
        <fullName evidence="3">Nucleotidyltransferase</fullName>
    </recommendedName>
</protein>
<dbReference type="Proteomes" id="UP000016201">
    <property type="component" value="Unassembled WGS sequence"/>
</dbReference>
<organism evidence="1 2">
    <name type="scientific">Acinetobacter tandoii DSM 14970 = CIP 107469</name>
    <dbReference type="NCBI Taxonomy" id="1120927"/>
    <lineage>
        <taxon>Bacteria</taxon>
        <taxon>Pseudomonadati</taxon>
        <taxon>Pseudomonadota</taxon>
        <taxon>Gammaproteobacteria</taxon>
        <taxon>Moraxellales</taxon>
        <taxon>Moraxellaceae</taxon>
        <taxon>Acinetobacter</taxon>
    </lineage>
</organism>
<dbReference type="PATRIC" id="fig|1120927.3.peg.3420"/>
<evidence type="ECO:0008006" key="3">
    <source>
        <dbReference type="Google" id="ProtNLM"/>
    </source>
</evidence>
<dbReference type="AlphaFoldDB" id="R9AQU8"/>
<accession>R9AQU8</accession>